<reference evidence="2" key="2">
    <citation type="journal article" date="2021" name="PeerJ">
        <title>Extensive microbial diversity within the chicken gut microbiome revealed by metagenomics and culture.</title>
        <authorList>
            <person name="Gilroy R."/>
            <person name="Ravi A."/>
            <person name="Getino M."/>
            <person name="Pursley I."/>
            <person name="Horton D.L."/>
            <person name="Alikhan N.F."/>
            <person name="Baker D."/>
            <person name="Gharbi K."/>
            <person name="Hall N."/>
            <person name="Watson M."/>
            <person name="Adriaenssens E.M."/>
            <person name="Foster-Nyarko E."/>
            <person name="Jarju S."/>
            <person name="Secka A."/>
            <person name="Antonio M."/>
            <person name="Oren A."/>
            <person name="Chaudhuri R.R."/>
            <person name="La Ragione R."/>
            <person name="Hildebrand F."/>
            <person name="Pallen M.J."/>
        </authorList>
    </citation>
    <scope>NUCLEOTIDE SEQUENCE</scope>
    <source>
        <strain evidence="2">CHK195-4489</strain>
    </source>
</reference>
<gene>
    <name evidence="2" type="ORF">IAD50_02910</name>
</gene>
<sequence>MAIFTISDLHLSFAADKPMNIFGGAWKNHEEEIRADWISQVRQEDFVVLPGDHSWALHAEEAAADLRFIHELPGAKILLKGNHDLWWTTSRKMEEWKQHSGFSSLTFLYNDSIAVRSSDRIYAIAGTRGWLCPGDSEYKAQTDEKIYLREAGRLRGSLEKANRLLDAIPEKERGEIIVFLHYPPYGQQQKDTLFTQCIEENNIKKCYYGHIHGFTDADRAEARRTDVQLRENGTRYSLVSCDYTGNRLIRIAE</sequence>
<dbReference type="GO" id="GO:0016787">
    <property type="term" value="F:hydrolase activity"/>
    <property type="evidence" value="ECO:0007669"/>
    <property type="project" value="InterPro"/>
</dbReference>
<dbReference type="InterPro" id="IPR029052">
    <property type="entry name" value="Metallo-depent_PP-like"/>
</dbReference>
<dbReference type="Proteomes" id="UP000824089">
    <property type="component" value="Unassembled WGS sequence"/>
</dbReference>
<dbReference type="InterPro" id="IPR051158">
    <property type="entry name" value="Metallophosphoesterase_sf"/>
</dbReference>
<evidence type="ECO:0000259" key="1">
    <source>
        <dbReference type="Pfam" id="PF00149"/>
    </source>
</evidence>
<dbReference type="PANTHER" id="PTHR31302:SF22">
    <property type="entry name" value="PHOSPHOESTERASE"/>
    <property type="match status" value="1"/>
</dbReference>
<dbReference type="PIRSF" id="PIRSF033094">
    <property type="entry name" value="Pesterase_CT488"/>
    <property type="match status" value="1"/>
</dbReference>
<name>A0A9D1L8T0_9CLOT</name>
<dbReference type="InterPro" id="IPR014578">
    <property type="entry name" value="Pesterase_CT488"/>
</dbReference>
<protein>
    <submittedName>
        <fullName evidence="2">Metallophosphoesterase</fullName>
    </submittedName>
</protein>
<evidence type="ECO:0000313" key="2">
    <source>
        <dbReference type="EMBL" id="HIU29229.1"/>
    </source>
</evidence>
<accession>A0A9D1L8T0</accession>
<dbReference type="SUPFAM" id="SSF56300">
    <property type="entry name" value="Metallo-dependent phosphatases"/>
    <property type="match status" value="1"/>
</dbReference>
<dbReference type="InterPro" id="IPR004843">
    <property type="entry name" value="Calcineurin-like_PHP"/>
</dbReference>
<organism evidence="2 3">
    <name type="scientific">Candidatus Egerieisoma faecipullorum</name>
    <dbReference type="NCBI Taxonomy" id="2840963"/>
    <lineage>
        <taxon>Bacteria</taxon>
        <taxon>Bacillati</taxon>
        <taxon>Bacillota</taxon>
        <taxon>Clostridia</taxon>
        <taxon>Eubacteriales</taxon>
        <taxon>Clostridiaceae</taxon>
        <taxon>Clostridiaceae incertae sedis</taxon>
        <taxon>Candidatus Egerieisoma</taxon>
    </lineage>
</organism>
<dbReference type="AlphaFoldDB" id="A0A9D1L8T0"/>
<reference evidence="2" key="1">
    <citation type="submission" date="2020-10" db="EMBL/GenBank/DDBJ databases">
        <authorList>
            <person name="Gilroy R."/>
        </authorList>
    </citation>
    <scope>NUCLEOTIDE SEQUENCE</scope>
    <source>
        <strain evidence="2">CHK195-4489</strain>
    </source>
</reference>
<evidence type="ECO:0000313" key="3">
    <source>
        <dbReference type="Proteomes" id="UP000824089"/>
    </source>
</evidence>
<dbReference type="Pfam" id="PF00149">
    <property type="entry name" value="Metallophos"/>
    <property type="match status" value="1"/>
</dbReference>
<comment type="caution">
    <text evidence="2">The sequence shown here is derived from an EMBL/GenBank/DDBJ whole genome shotgun (WGS) entry which is preliminary data.</text>
</comment>
<dbReference type="EMBL" id="DVMM01000059">
    <property type="protein sequence ID" value="HIU29229.1"/>
    <property type="molecule type" value="Genomic_DNA"/>
</dbReference>
<proteinExistence type="predicted"/>
<dbReference type="Gene3D" id="3.60.21.10">
    <property type="match status" value="1"/>
</dbReference>
<dbReference type="PANTHER" id="PTHR31302">
    <property type="entry name" value="TRANSMEMBRANE PROTEIN WITH METALLOPHOSPHOESTERASE DOMAIN-RELATED"/>
    <property type="match status" value="1"/>
</dbReference>
<feature type="domain" description="Calcineurin-like phosphoesterase" evidence="1">
    <location>
        <begin position="2"/>
        <end position="213"/>
    </location>
</feature>